<protein>
    <submittedName>
        <fullName evidence="4">PaaX family transcriptional regulator C-terminal domain-containing protein</fullName>
    </submittedName>
</protein>
<comment type="caution">
    <text evidence="4">The sequence shown here is derived from an EMBL/GenBank/DDBJ whole genome shotgun (WGS) entry which is preliminary data.</text>
</comment>
<dbReference type="Gene3D" id="1.10.10.10">
    <property type="entry name" value="Winged helix-like DNA-binding domain superfamily/Winged helix DNA-binding domain"/>
    <property type="match status" value="1"/>
</dbReference>
<dbReference type="PANTHER" id="PTHR30319:SF1">
    <property type="entry name" value="TRANSCRIPTIONAL REPRESSOR PAAX"/>
    <property type="match status" value="1"/>
</dbReference>
<sequence length="279" mass="30830">MAPANSLAAFALDDFESRFGSAASVVRTIAGLYLRHQSAPIPRPRIIELACAAGISSPAAQTAISRLIERGLLETVQSGELTVTVPAKAMFARGNRRIFTPRHMSNADRWVLVAFSVPESLRALRHQLRKHFIQLGGGLVSAGLWIFPEYLHAEVLDVLNALKARTYATLFVTQTPQYPGDAHQAAAQWWDLAKISKLHHAFLTATAGLDATSADERIAYRSYVTLIDAWRAIPYLDPGLPETMLPEDWPGQESRQRFLEISGSYEGRARRYASLLLGH</sequence>
<keyword evidence="5" id="KW-1185">Reference proteome</keyword>
<name>A0ABV9MJP6_9MICC</name>
<dbReference type="InterPro" id="IPR013225">
    <property type="entry name" value="PaaX_C"/>
</dbReference>
<reference evidence="5" key="1">
    <citation type="journal article" date="2019" name="Int. J. Syst. Evol. Microbiol.">
        <title>The Global Catalogue of Microorganisms (GCM) 10K type strain sequencing project: providing services to taxonomists for standard genome sequencing and annotation.</title>
        <authorList>
            <consortium name="The Broad Institute Genomics Platform"/>
            <consortium name="The Broad Institute Genome Sequencing Center for Infectious Disease"/>
            <person name="Wu L."/>
            <person name="Ma J."/>
        </authorList>
    </citation>
    <scope>NUCLEOTIDE SEQUENCE [LARGE SCALE GENOMIC DNA]</scope>
    <source>
        <strain evidence="5">CGMCC 1.12849</strain>
    </source>
</reference>
<proteinExistence type="predicted"/>
<feature type="domain" description="Transcriptional repressor PaaX-like central Cas2-like" evidence="3">
    <location>
        <begin position="108"/>
        <end position="177"/>
    </location>
</feature>
<dbReference type="Gene3D" id="3.30.70.2650">
    <property type="match status" value="1"/>
</dbReference>
<dbReference type="InterPro" id="IPR012906">
    <property type="entry name" value="PaaX-like_N"/>
</dbReference>
<dbReference type="Pfam" id="PF07848">
    <property type="entry name" value="PaaX"/>
    <property type="match status" value="1"/>
</dbReference>
<feature type="domain" description="Transcriptional repressor PaaX-like C-terminal" evidence="2">
    <location>
        <begin position="190"/>
        <end position="273"/>
    </location>
</feature>
<dbReference type="RefSeq" id="WP_170947677.1">
    <property type="nucleotide sequence ID" value="NZ_BAAAVQ010000127.1"/>
</dbReference>
<dbReference type="InterPro" id="IPR011965">
    <property type="entry name" value="PaaX_trns_reg"/>
</dbReference>
<evidence type="ECO:0000259" key="1">
    <source>
        <dbReference type="Pfam" id="PF07848"/>
    </source>
</evidence>
<evidence type="ECO:0000259" key="3">
    <source>
        <dbReference type="Pfam" id="PF20803"/>
    </source>
</evidence>
<feature type="domain" description="Transcriptional repressor PaaX-like N-terminal" evidence="1">
    <location>
        <begin position="22"/>
        <end position="79"/>
    </location>
</feature>
<gene>
    <name evidence="4" type="ORF">ACFO7V_08395</name>
</gene>
<evidence type="ECO:0000313" key="4">
    <source>
        <dbReference type="EMBL" id="MFC4716157.1"/>
    </source>
</evidence>
<evidence type="ECO:0000259" key="2">
    <source>
        <dbReference type="Pfam" id="PF08223"/>
    </source>
</evidence>
<dbReference type="InterPro" id="IPR036388">
    <property type="entry name" value="WH-like_DNA-bd_sf"/>
</dbReference>
<accession>A0ABV9MJP6</accession>
<organism evidence="4 5">
    <name type="scientific">Glutamicibacter bergerei</name>
    <dbReference type="NCBI Taxonomy" id="256702"/>
    <lineage>
        <taxon>Bacteria</taxon>
        <taxon>Bacillati</taxon>
        <taxon>Actinomycetota</taxon>
        <taxon>Actinomycetes</taxon>
        <taxon>Micrococcales</taxon>
        <taxon>Micrococcaceae</taxon>
        <taxon>Glutamicibacter</taxon>
    </lineage>
</organism>
<dbReference type="InterPro" id="IPR048846">
    <property type="entry name" value="PaaX-like_central"/>
</dbReference>
<dbReference type="EMBL" id="JBHSHE010000035">
    <property type="protein sequence ID" value="MFC4716157.1"/>
    <property type="molecule type" value="Genomic_DNA"/>
</dbReference>
<dbReference type="Pfam" id="PF08223">
    <property type="entry name" value="PaaX_C"/>
    <property type="match status" value="1"/>
</dbReference>
<dbReference type="Pfam" id="PF20803">
    <property type="entry name" value="PaaX_M"/>
    <property type="match status" value="1"/>
</dbReference>
<dbReference type="Proteomes" id="UP001595884">
    <property type="component" value="Unassembled WGS sequence"/>
</dbReference>
<dbReference type="Gene3D" id="1.20.58.1460">
    <property type="match status" value="1"/>
</dbReference>
<dbReference type="PIRSF" id="PIRSF020623">
    <property type="entry name" value="PaaX"/>
    <property type="match status" value="1"/>
</dbReference>
<dbReference type="PANTHER" id="PTHR30319">
    <property type="entry name" value="PHENYLACETIC ACID REGULATOR-RELATED TRANSCRIPTIONAL REPRESSOR"/>
    <property type="match status" value="1"/>
</dbReference>
<evidence type="ECO:0000313" key="5">
    <source>
        <dbReference type="Proteomes" id="UP001595884"/>
    </source>
</evidence>